<reference evidence="2 3" key="1">
    <citation type="submission" date="2019-06" db="EMBL/GenBank/DDBJ databases">
        <title>Whole genome shotgun sequence of Cellulomonas uda NBRC 3747.</title>
        <authorList>
            <person name="Hosoyama A."/>
            <person name="Uohara A."/>
            <person name="Ohji S."/>
            <person name="Ichikawa N."/>
        </authorList>
    </citation>
    <scope>NUCLEOTIDE SEQUENCE [LARGE SCALE GENOMIC DNA]</scope>
    <source>
        <strain evidence="2 3">NBRC 3747</strain>
    </source>
</reference>
<feature type="transmembrane region" description="Helical" evidence="1">
    <location>
        <begin position="146"/>
        <end position="170"/>
    </location>
</feature>
<dbReference type="EMBL" id="BJLP01000027">
    <property type="protein sequence ID" value="GEA81378.1"/>
    <property type="molecule type" value="Genomic_DNA"/>
</dbReference>
<keyword evidence="1" id="KW-0812">Transmembrane</keyword>
<accession>A0A4Y3KEE1</accession>
<protein>
    <submittedName>
        <fullName evidence="2">Uncharacterized protein</fullName>
    </submittedName>
</protein>
<dbReference type="AlphaFoldDB" id="A0A4Y3KEE1"/>
<keyword evidence="1" id="KW-1133">Transmembrane helix</keyword>
<evidence type="ECO:0000256" key="1">
    <source>
        <dbReference type="SAM" id="Phobius"/>
    </source>
</evidence>
<sequence length="191" mass="19135">MSRPPAPEHPLVAAYLADLERALVAADPREREDTLDAVREHLREALGPAPSTADVTEVLADLGSVDVIAGTVTPAGHTPVVALAAAQETLTAPARPAGPDAASVVALVAGAFALLLVLLVPVLAIPVALVALVVAVLRVRSVGSSALAWSAVVLSGTSLLVAALLSLAMLSTGGDDEPSPGPVHSEPLDQG</sequence>
<name>A0A4Y3KEE1_CELUD</name>
<feature type="transmembrane region" description="Helical" evidence="1">
    <location>
        <begin position="101"/>
        <end position="134"/>
    </location>
</feature>
<organism evidence="2 3">
    <name type="scientific">Cellulomonas uda</name>
    <dbReference type="NCBI Taxonomy" id="1714"/>
    <lineage>
        <taxon>Bacteria</taxon>
        <taxon>Bacillati</taxon>
        <taxon>Actinomycetota</taxon>
        <taxon>Actinomycetes</taxon>
        <taxon>Micrococcales</taxon>
        <taxon>Cellulomonadaceae</taxon>
        <taxon>Cellulomonas</taxon>
    </lineage>
</organism>
<dbReference type="RefSeq" id="WP_094181946.1">
    <property type="nucleotide sequence ID" value="NZ_BJLP01000027.1"/>
</dbReference>
<proteinExistence type="predicted"/>
<evidence type="ECO:0000313" key="3">
    <source>
        <dbReference type="Proteomes" id="UP000315842"/>
    </source>
</evidence>
<keyword evidence="1" id="KW-0472">Membrane</keyword>
<keyword evidence="3" id="KW-1185">Reference proteome</keyword>
<gene>
    <name evidence="2" type="ORF">CUD01_18220</name>
</gene>
<dbReference type="Pfam" id="PF22564">
    <property type="entry name" value="HAAS"/>
    <property type="match status" value="1"/>
</dbReference>
<comment type="caution">
    <text evidence="2">The sequence shown here is derived from an EMBL/GenBank/DDBJ whole genome shotgun (WGS) entry which is preliminary data.</text>
</comment>
<dbReference type="Proteomes" id="UP000315842">
    <property type="component" value="Unassembled WGS sequence"/>
</dbReference>
<evidence type="ECO:0000313" key="2">
    <source>
        <dbReference type="EMBL" id="GEA81378.1"/>
    </source>
</evidence>